<reference evidence="1 2" key="1">
    <citation type="submission" date="2019-12" db="EMBL/GenBank/DDBJ databases">
        <title>Spirosoma sp. HMF4905 genome sequencing and assembly.</title>
        <authorList>
            <person name="Kang H."/>
            <person name="Cha I."/>
            <person name="Kim H."/>
            <person name="Joh K."/>
        </authorList>
    </citation>
    <scope>NUCLEOTIDE SEQUENCE [LARGE SCALE GENOMIC DNA]</scope>
    <source>
        <strain evidence="1 2">HMF4905</strain>
    </source>
</reference>
<dbReference type="Pfam" id="PF11236">
    <property type="entry name" value="DUF3037"/>
    <property type="match status" value="1"/>
</dbReference>
<dbReference type="AlphaFoldDB" id="A0A7K1SDW0"/>
<accession>A0A7K1SDW0</accession>
<proteinExistence type="predicted"/>
<keyword evidence="2" id="KW-1185">Reference proteome</keyword>
<dbReference type="InterPro" id="IPR021398">
    <property type="entry name" value="DUF3037"/>
</dbReference>
<organism evidence="1 2">
    <name type="scientific">Spirosoma arboris</name>
    <dbReference type="NCBI Taxonomy" id="2682092"/>
    <lineage>
        <taxon>Bacteria</taxon>
        <taxon>Pseudomonadati</taxon>
        <taxon>Bacteroidota</taxon>
        <taxon>Cytophagia</taxon>
        <taxon>Cytophagales</taxon>
        <taxon>Cytophagaceae</taxon>
        <taxon>Spirosoma</taxon>
    </lineage>
</organism>
<evidence type="ECO:0000313" key="1">
    <source>
        <dbReference type="EMBL" id="MVM31971.1"/>
    </source>
</evidence>
<gene>
    <name evidence="1" type="ORF">GO755_18115</name>
</gene>
<dbReference type="RefSeq" id="WP_157586603.1">
    <property type="nucleotide sequence ID" value="NZ_WPIN01000006.1"/>
</dbReference>
<dbReference type="EMBL" id="WPIN01000006">
    <property type="protein sequence ID" value="MVM31971.1"/>
    <property type="molecule type" value="Genomic_DNA"/>
</dbReference>
<dbReference type="Proteomes" id="UP000436006">
    <property type="component" value="Unassembled WGS sequence"/>
</dbReference>
<comment type="caution">
    <text evidence="1">The sequence shown here is derived from an EMBL/GenBank/DDBJ whole genome shotgun (WGS) entry which is preliminary data.</text>
</comment>
<name>A0A7K1SDW0_9BACT</name>
<evidence type="ECO:0000313" key="2">
    <source>
        <dbReference type="Proteomes" id="UP000436006"/>
    </source>
</evidence>
<sequence length="127" mass="14312">MPEMHLFEYAVIRVMPRVDREEFLNVGVIVYCRSQGFLQTKFALNEPRLRAFSAELDMQELADRLSAFERICAGRAQGGTIGKLPIAERFRWLTATRSTVVQTSPVHPGLCVDAGETLARLFAQLVL</sequence>
<protein>
    <submittedName>
        <fullName evidence="1">DUF3037 domain-containing protein</fullName>
    </submittedName>
</protein>